<dbReference type="InterPro" id="IPR000340">
    <property type="entry name" value="Dual-sp_phosphatase_cat-dom"/>
</dbReference>
<keyword evidence="5" id="KW-0443">Lipid metabolism</keyword>
<keyword evidence="2" id="KW-0444">Lipid biosynthesis</keyword>
<dbReference type="InterPro" id="IPR029021">
    <property type="entry name" value="Prot-tyrosine_phosphatase-like"/>
</dbReference>
<feature type="domain" description="Tyrosine-protein phosphatase" evidence="9">
    <location>
        <begin position="75"/>
        <end position="222"/>
    </location>
</feature>
<dbReference type="PANTHER" id="PTHR46274">
    <property type="entry name" value="PHOSPHATIDYLINOSITOL PHOSPHATASE"/>
    <property type="match status" value="1"/>
</dbReference>
<keyword evidence="4" id="KW-0904">Protein phosphatase</keyword>
<evidence type="ECO:0000256" key="2">
    <source>
        <dbReference type="ARBA" id="ARBA00022516"/>
    </source>
</evidence>
<reference evidence="12 13" key="1">
    <citation type="submission" date="2025-05" db="UniProtKB">
        <authorList>
            <consortium name="RefSeq"/>
        </authorList>
    </citation>
    <scope>IDENTIFICATION</scope>
    <source>
        <tissue evidence="12 13">Leaf</tissue>
    </source>
</reference>
<name>A0ABM0Y6V4_CAMSA</name>
<dbReference type="Pfam" id="PF00782">
    <property type="entry name" value="DSPc"/>
    <property type="match status" value="1"/>
</dbReference>
<feature type="domain" description="Tyrosine specific protein phosphatases" evidence="10">
    <location>
        <begin position="143"/>
        <end position="211"/>
    </location>
</feature>
<evidence type="ECO:0000256" key="3">
    <source>
        <dbReference type="ARBA" id="ARBA00022801"/>
    </source>
</evidence>
<keyword evidence="11" id="KW-1185">Reference proteome</keyword>
<comment type="pathway">
    <text evidence="8">Phospholipid metabolism.</text>
</comment>
<evidence type="ECO:0000256" key="6">
    <source>
        <dbReference type="ARBA" id="ARBA00023209"/>
    </source>
</evidence>
<dbReference type="Gene3D" id="3.90.190.10">
    <property type="entry name" value="Protein tyrosine phosphatase superfamily"/>
    <property type="match status" value="1"/>
</dbReference>
<evidence type="ECO:0000256" key="4">
    <source>
        <dbReference type="ARBA" id="ARBA00022912"/>
    </source>
</evidence>
<evidence type="ECO:0000313" key="11">
    <source>
        <dbReference type="Proteomes" id="UP000694864"/>
    </source>
</evidence>
<dbReference type="PANTHER" id="PTHR46274:SF7">
    <property type="entry name" value="DUAL SPECIFICITY PROTEIN PHOSPHATASE DSP8"/>
    <property type="match status" value="1"/>
</dbReference>
<dbReference type="CDD" id="cd14524">
    <property type="entry name" value="PTPMT1"/>
    <property type="match status" value="1"/>
</dbReference>
<keyword evidence="6" id="KW-0594">Phospholipid biosynthesis</keyword>
<protein>
    <submittedName>
        <fullName evidence="12">Dual specificity protein phosphatase DSP8 isoform X1</fullName>
    </submittedName>
    <submittedName>
        <fullName evidence="13">Dual specificity protein phosphatase DSP8 isoform X2</fullName>
    </submittedName>
</protein>
<comment type="pathway">
    <text evidence="1">Lipid metabolism.</text>
</comment>
<accession>A0ABM0Y6V4</accession>
<evidence type="ECO:0000256" key="8">
    <source>
        <dbReference type="ARBA" id="ARBA00025707"/>
    </source>
</evidence>
<dbReference type="InterPro" id="IPR020422">
    <property type="entry name" value="TYR_PHOSPHATASE_DUAL_dom"/>
</dbReference>
<dbReference type="RefSeq" id="XP_010496461.1">
    <property type="nucleotide sequence ID" value="XM_010498159.2"/>
</dbReference>
<dbReference type="PROSITE" id="PS00383">
    <property type="entry name" value="TYR_PHOSPHATASE_1"/>
    <property type="match status" value="1"/>
</dbReference>
<evidence type="ECO:0000256" key="1">
    <source>
        <dbReference type="ARBA" id="ARBA00005189"/>
    </source>
</evidence>
<organism evidence="11 13">
    <name type="scientific">Camelina sativa</name>
    <name type="common">False flax</name>
    <name type="synonym">Myagrum sativum</name>
    <dbReference type="NCBI Taxonomy" id="90675"/>
    <lineage>
        <taxon>Eukaryota</taxon>
        <taxon>Viridiplantae</taxon>
        <taxon>Streptophyta</taxon>
        <taxon>Embryophyta</taxon>
        <taxon>Tracheophyta</taxon>
        <taxon>Spermatophyta</taxon>
        <taxon>Magnoliopsida</taxon>
        <taxon>eudicotyledons</taxon>
        <taxon>Gunneridae</taxon>
        <taxon>Pentapetalae</taxon>
        <taxon>rosids</taxon>
        <taxon>malvids</taxon>
        <taxon>Brassicales</taxon>
        <taxon>Brassicaceae</taxon>
        <taxon>Camelineae</taxon>
        <taxon>Camelina</taxon>
    </lineage>
</organism>
<evidence type="ECO:0000259" key="10">
    <source>
        <dbReference type="PROSITE" id="PS50056"/>
    </source>
</evidence>
<dbReference type="RefSeq" id="XP_010496460.1">
    <property type="nucleotide sequence ID" value="XM_010498158.2"/>
</dbReference>
<sequence length="328" mass="36430">MYIEELKEEGDEILISQSNPKESIGLRGGVVSSTSSDLGVWNAKRALVGAGGRALFYPTLIYNVLRNMVQSEFRWWDQVDEYVLLGAVPFPTHVPLLKELGVYGVITLNEPFETLVPSSLYHAHGIKHLVIPTRDYLFAPSITDICQAVNFIHENASSGKTTYVHCKAGRGRSTTIVLCYLVKYRDMTPECAYEYIRSIRPRVLLASAQWKAVKEFYSSRMARQAKESNLVVKRTGLGSSAEKQLLSVFDDGSVVVVTESDLAGYDEPQNIGGDASSVDVLPELSLACKVHYASQAAFARISRLWLKSPRRQVHVDQLQSLGVNIKVC</sequence>
<dbReference type="SUPFAM" id="SSF52799">
    <property type="entry name" value="(Phosphotyrosine protein) phosphatases II"/>
    <property type="match status" value="1"/>
</dbReference>
<evidence type="ECO:0000256" key="7">
    <source>
        <dbReference type="ARBA" id="ARBA00023264"/>
    </source>
</evidence>
<dbReference type="InterPro" id="IPR000387">
    <property type="entry name" value="Tyr_Pase_dom"/>
</dbReference>
<dbReference type="PROSITE" id="PS50054">
    <property type="entry name" value="TYR_PHOSPHATASE_DUAL"/>
    <property type="match status" value="1"/>
</dbReference>
<dbReference type="InterPro" id="IPR016130">
    <property type="entry name" value="Tyr_Pase_AS"/>
</dbReference>
<dbReference type="PROSITE" id="PS50056">
    <property type="entry name" value="TYR_PHOSPHATASE_2"/>
    <property type="match status" value="1"/>
</dbReference>
<dbReference type="SMART" id="SM00195">
    <property type="entry name" value="DSPc"/>
    <property type="match status" value="1"/>
</dbReference>
<proteinExistence type="predicted"/>
<evidence type="ECO:0000256" key="5">
    <source>
        <dbReference type="ARBA" id="ARBA00023098"/>
    </source>
</evidence>
<gene>
    <name evidence="12 13" type="primary">LOC104773524</name>
</gene>
<keyword evidence="3" id="KW-0378">Hydrolase</keyword>
<evidence type="ECO:0000313" key="12">
    <source>
        <dbReference type="RefSeq" id="XP_010496460.1"/>
    </source>
</evidence>
<dbReference type="InterPro" id="IPR044596">
    <property type="entry name" value="PTPMT1-like"/>
</dbReference>
<evidence type="ECO:0000313" key="13">
    <source>
        <dbReference type="RefSeq" id="XP_010496461.1"/>
    </source>
</evidence>
<keyword evidence="7" id="KW-1208">Phospholipid metabolism</keyword>
<evidence type="ECO:0000259" key="9">
    <source>
        <dbReference type="PROSITE" id="PS50054"/>
    </source>
</evidence>
<dbReference type="GeneID" id="104773524"/>
<dbReference type="Proteomes" id="UP000694864">
    <property type="component" value="Unplaced"/>
</dbReference>